<protein>
    <submittedName>
        <fullName evidence="2">MOMP-like family protein</fullName>
    </submittedName>
</protein>
<feature type="signal peptide" evidence="1">
    <location>
        <begin position="1"/>
        <end position="17"/>
    </location>
</feature>
<evidence type="ECO:0000313" key="2">
    <source>
        <dbReference type="EMBL" id="CCB90217.1"/>
    </source>
</evidence>
<dbReference type="OrthoDB" id="20745at2"/>
<dbReference type="InterPro" id="IPR007825">
    <property type="entry name" value="Major_OMP_Legionella"/>
</dbReference>
<evidence type="ECO:0000313" key="3">
    <source>
        <dbReference type="Proteomes" id="UP000000496"/>
    </source>
</evidence>
<dbReference type="AlphaFoldDB" id="F8L4G6"/>
<dbReference type="KEGG" id="sng:SNE_A23400"/>
<keyword evidence="3" id="KW-1185">Reference proteome</keyword>
<dbReference type="HOGENOM" id="CLU_059550_0_0_0"/>
<dbReference type="RefSeq" id="WP_013944682.1">
    <property type="nucleotide sequence ID" value="NC_015713.1"/>
</dbReference>
<gene>
    <name evidence="2" type="ordered locus">SNE_A23400</name>
</gene>
<feature type="chain" id="PRO_5003373974" evidence="1">
    <location>
        <begin position="18"/>
        <end position="409"/>
    </location>
</feature>
<proteinExistence type="predicted"/>
<evidence type="ECO:0000256" key="1">
    <source>
        <dbReference type="SAM" id="SignalP"/>
    </source>
</evidence>
<dbReference type="Pfam" id="PF05150">
    <property type="entry name" value="Legionella_OMP"/>
    <property type="match status" value="1"/>
</dbReference>
<name>F8L4G6_SIMNZ</name>
<dbReference type="EMBL" id="FR872582">
    <property type="protein sequence ID" value="CCB90217.1"/>
    <property type="molecule type" value="Genomic_DNA"/>
</dbReference>
<accession>F8L4G6</accession>
<dbReference type="STRING" id="331113.SNE_A23400"/>
<dbReference type="eggNOG" id="COG3468">
    <property type="taxonomic scope" value="Bacteria"/>
</dbReference>
<organism evidence="2 3">
    <name type="scientific">Simkania negevensis (strain ATCC VR-1471 / DSM 27360 / Z)</name>
    <dbReference type="NCBI Taxonomy" id="331113"/>
    <lineage>
        <taxon>Bacteria</taxon>
        <taxon>Pseudomonadati</taxon>
        <taxon>Chlamydiota</taxon>
        <taxon>Chlamydiia</taxon>
        <taxon>Parachlamydiales</taxon>
        <taxon>Simkaniaceae</taxon>
        <taxon>Simkania</taxon>
    </lineage>
</organism>
<keyword evidence="1" id="KW-0732">Signal</keyword>
<reference key="1">
    <citation type="journal article" date="2011" name="Mol. Biol. Evol.">
        <title>Unity in variety -- the pan-genome of the Chlamydiae.</title>
        <authorList>
            <person name="Collingro A."/>
            <person name="Tischler P."/>
            <person name="Weinmaier T."/>
            <person name="Penz T."/>
            <person name="Heinz E."/>
            <person name="Brunham R.C."/>
            <person name="Read T.D."/>
            <person name="Bavoil P.M."/>
            <person name="Sachse K."/>
            <person name="Kahane S."/>
            <person name="Friedman M.G."/>
            <person name="Rattei T."/>
            <person name="Myers G.S.A."/>
            <person name="Horn M."/>
        </authorList>
    </citation>
    <scope>NUCLEOTIDE SEQUENCE</scope>
    <source>
        <strain>Z</strain>
    </source>
</reference>
<dbReference type="Proteomes" id="UP000000496">
    <property type="component" value="Chromosome gsn.131"/>
</dbReference>
<reference evidence="2 3" key="2">
    <citation type="journal article" date="2011" name="Mol. Biol. Evol.">
        <title>Unity in variety--the pan-genome of the Chlamydiae.</title>
        <authorList>
            <person name="Collingro A."/>
            <person name="Tischler P."/>
            <person name="Weinmaier T."/>
            <person name="Penz T."/>
            <person name="Heinz E."/>
            <person name="Brunham R.C."/>
            <person name="Read T.D."/>
            <person name="Bavoil P.M."/>
            <person name="Sachse K."/>
            <person name="Kahane S."/>
            <person name="Friedman M.G."/>
            <person name="Rattei T."/>
            <person name="Myers G.S."/>
            <person name="Horn M."/>
        </authorList>
    </citation>
    <scope>NUCLEOTIDE SEQUENCE [LARGE SCALE GENOMIC DNA]</scope>
    <source>
        <strain evidence="3">ATCC VR-1471 / Z</strain>
    </source>
</reference>
<sequence length="409" mass="46433">MFRALVLLLFLPLTLCASVNDVIGNYPTQSSSRSAASLPINNDVVSSIETITPSLGPISQRGYDFIVDAEFLYWYANVTQLPYAREYKLAPVGDSTDPTVATLIPVDFKQLDWGWDPGVRLGFGVVTNHEGWEVYSNWTYTYNSVSDVSSVPDYLGRDFFSTNVNPPGTKILTSPWLWLPNRDHFNRIKANWALLFNQIDLTIGRHFWLSSRLSVHPFAGIRSYWARMHFSVDAFRPGINNPASIQNQIDSKNTFKQKSWGVGLLGGLNTAWHITDHWSVVGIVDLALTYGKTMVHSRIDNLQIQFSPQVPYRNVHLQVDDNLYRLQSFVDLSLGFRWETMIDEVYRLLFDLAWETHFLLNFSQLFYGTYQTGATTNPFVTLPNASTDLPSSKGNLTMSGVVLRGRFEF</sequence>